<protein>
    <submittedName>
        <fullName evidence="1">Uncharacterized protein</fullName>
    </submittedName>
</protein>
<reference evidence="1 2" key="1">
    <citation type="journal article" date="2012" name="BMC Genomics">
        <title>Genomic basis of broad host range and environmental adaptability of Rhizobium tropici CIAT 899 and Rhizobium sp. PRF 81 which are used in inoculants for common bean (Phaseolus vulgaris L.).</title>
        <authorList>
            <person name="Ormeno-Orrillo E."/>
            <person name="Menna P."/>
            <person name="Almeida L.G."/>
            <person name="Ollero F.J."/>
            <person name="Nicolas M.F."/>
            <person name="Pains Rodrigues E."/>
            <person name="Shigueyoshi Nakatani A."/>
            <person name="Silva Batista J.S."/>
            <person name="Oliveira Chueire L.M."/>
            <person name="Souza R.C."/>
            <person name="Ribeiro Vasconcelos A.T."/>
            <person name="Megias M."/>
            <person name="Hungria M."/>
            <person name="Martinez-Romero E."/>
        </authorList>
    </citation>
    <scope>NUCLEOTIDE SEQUENCE [LARGE SCALE GENOMIC DNA]</scope>
    <source>
        <strain evidence="1 2">PRF 81</strain>
    </source>
</reference>
<evidence type="ECO:0000313" key="1">
    <source>
        <dbReference type="EMBL" id="ENN85337.1"/>
    </source>
</evidence>
<keyword evidence="2" id="KW-1185">Reference proteome</keyword>
<proteinExistence type="predicted"/>
<dbReference type="AlphaFoldDB" id="N6V2K5"/>
<organism evidence="1 2">
    <name type="scientific">Rhizobium freirei PRF 81</name>
    <dbReference type="NCBI Taxonomy" id="363754"/>
    <lineage>
        <taxon>Bacteria</taxon>
        <taxon>Pseudomonadati</taxon>
        <taxon>Pseudomonadota</taxon>
        <taxon>Alphaproteobacteria</taxon>
        <taxon>Hyphomicrobiales</taxon>
        <taxon>Rhizobiaceae</taxon>
        <taxon>Rhizobium/Agrobacterium group</taxon>
        <taxon>Rhizobium</taxon>
    </lineage>
</organism>
<sequence length="109" mass="12319">MLDDDALHAERDGLIDHVGLHGCILAAVEHLQLDAKRLGLRLDTGEIGLEEIAGREISHERNLHIAGLIERLWHVGGKGWRTKCRRSHQAERQYAQRSACHLHISLLLQ</sequence>
<accession>N6V2K5</accession>
<gene>
    <name evidence="1" type="ORF">RHSP_53496</name>
</gene>
<evidence type="ECO:0000313" key="2">
    <source>
        <dbReference type="Proteomes" id="UP000012429"/>
    </source>
</evidence>
<comment type="caution">
    <text evidence="1">The sequence shown here is derived from an EMBL/GenBank/DDBJ whole genome shotgun (WGS) entry which is preliminary data.</text>
</comment>
<name>N6V2K5_9HYPH</name>
<dbReference type="EMBL" id="AQHN01000084">
    <property type="protein sequence ID" value="ENN85337.1"/>
    <property type="molecule type" value="Genomic_DNA"/>
</dbReference>
<dbReference type="Proteomes" id="UP000012429">
    <property type="component" value="Unassembled WGS sequence"/>
</dbReference>